<evidence type="ECO:0000259" key="3">
    <source>
        <dbReference type="Pfam" id="PF05368"/>
    </source>
</evidence>
<dbReference type="InterPro" id="IPR036291">
    <property type="entry name" value="NAD(P)-bd_dom_sf"/>
</dbReference>
<dbReference type="RefSeq" id="XP_047762113.1">
    <property type="nucleotide sequence ID" value="XM_047905464.1"/>
</dbReference>
<organism evidence="4 5">
    <name type="scientific">Passalora fulva</name>
    <name type="common">Tomato leaf mold</name>
    <name type="synonym">Cladosporium fulvum</name>
    <dbReference type="NCBI Taxonomy" id="5499"/>
    <lineage>
        <taxon>Eukaryota</taxon>
        <taxon>Fungi</taxon>
        <taxon>Dikarya</taxon>
        <taxon>Ascomycota</taxon>
        <taxon>Pezizomycotina</taxon>
        <taxon>Dothideomycetes</taxon>
        <taxon>Dothideomycetidae</taxon>
        <taxon>Mycosphaerellales</taxon>
        <taxon>Mycosphaerellaceae</taxon>
        <taxon>Fulvia</taxon>
    </lineage>
</organism>
<evidence type="ECO:0000256" key="2">
    <source>
        <dbReference type="ARBA" id="ARBA00022857"/>
    </source>
</evidence>
<accession>A0A9Q8P969</accession>
<dbReference type="SUPFAM" id="SSF51735">
    <property type="entry name" value="NAD(P)-binding Rossmann-fold domains"/>
    <property type="match status" value="1"/>
</dbReference>
<gene>
    <name evidence="4" type="ORF">CLAFUR5_06316</name>
</gene>
<protein>
    <submittedName>
        <fullName evidence="4">NmrA-like family domain-containing protein 1</fullName>
    </submittedName>
</protein>
<dbReference type="InterPro" id="IPR008030">
    <property type="entry name" value="NmrA-like"/>
</dbReference>
<keyword evidence="2" id="KW-0521">NADP</keyword>
<dbReference type="Gene3D" id="3.40.50.720">
    <property type="entry name" value="NAD(P)-binding Rossmann-like Domain"/>
    <property type="match status" value="1"/>
</dbReference>
<dbReference type="InterPro" id="IPR051164">
    <property type="entry name" value="NmrA-like_oxidored"/>
</dbReference>
<dbReference type="AlphaFoldDB" id="A0A9Q8P969"/>
<comment type="similarity">
    <text evidence="1">Belongs to the NmrA-type oxidoreductase family.</text>
</comment>
<proteinExistence type="inferred from homology"/>
<reference evidence="4" key="2">
    <citation type="journal article" date="2022" name="Microb. Genom.">
        <title>A chromosome-scale genome assembly of the tomato pathogen Cladosporium fulvum reveals a compartmentalized genome architecture and the presence of a dispensable chromosome.</title>
        <authorList>
            <person name="Zaccaron A.Z."/>
            <person name="Chen L.H."/>
            <person name="Samaras A."/>
            <person name="Stergiopoulos I."/>
        </authorList>
    </citation>
    <scope>NUCLEOTIDE SEQUENCE</scope>
    <source>
        <strain evidence="4">Race5_Kim</strain>
    </source>
</reference>
<reference evidence="4" key="1">
    <citation type="submission" date="2021-12" db="EMBL/GenBank/DDBJ databases">
        <authorList>
            <person name="Zaccaron A."/>
            <person name="Stergiopoulos I."/>
        </authorList>
    </citation>
    <scope>NUCLEOTIDE SEQUENCE</scope>
    <source>
        <strain evidence="4">Race5_Kim</strain>
    </source>
</reference>
<dbReference type="OrthoDB" id="3358371at2759"/>
<dbReference type="PANTHER" id="PTHR42748:SF26">
    <property type="entry name" value="NMRA-LIKE DOMAIN-CONTAINING PROTEIN"/>
    <property type="match status" value="1"/>
</dbReference>
<dbReference type="PANTHER" id="PTHR42748">
    <property type="entry name" value="NITROGEN METABOLITE REPRESSION PROTEIN NMRA FAMILY MEMBER"/>
    <property type="match status" value="1"/>
</dbReference>
<dbReference type="Pfam" id="PF05368">
    <property type="entry name" value="NmrA"/>
    <property type="match status" value="1"/>
</dbReference>
<evidence type="ECO:0000256" key="1">
    <source>
        <dbReference type="ARBA" id="ARBA00006328"/>
    </source>
</evidence>
<dbReference type="Proteomes" id="UP000756132">
    <property type="component" value="Chromosome 5"/>
</dbReference>
<dbReference type="EMBL" id="CP090167">
    <property type="protein sequence ID" value="UJO17747.1"/>
    <property type="molecule type" value="Genomic_DNA"/>
</dbReference>
<sequence>MSPKLIVVTGVTGIQGGSVARFPDWRVRGITRNPDKASNASLREAGIELVAGDYDDVTSLERAYVGADVIFVNEIAFEREVQQGKNVAQAVSTQTSTLHRFALSTLSDSKCWSNDETLWNLHFDGKACIANYLKQTYPERRKDELLPDRGVPQ</sequence>
<dbReference type="KEGG" id="ffu:CLAFUR5_06316"/>
<evidence type="ECO:0000313" key="4">
    <source>
        <dbReference type="EMBL" id="UJO17747.1"/>
    </source>
</evidence>
<dbReference type="GO" id="GO:0005634">
    <property type="term" value="C:nucleus"/>
    <property type="evidence" value="ECO:0007669"/>
    <property type="project" value="TreeGrafter"/>
</dbReference>
<feature type="domain" description="NmrA-like" evidence="3">
    <location>
        <begin position="4"/>
        <end position="135"/>
    </location>
</feature>
<dbReference type="GeneID" id="71986194"/>
<name>A0A9Q8P969_PASFU</name>
<evidence type="ECO:0000313" key="5">
    <source>
        <dbReference type="Proteomes" id="UP000756132"/>
    </source>
</evidence>
<keyword evidence="5" id="KW-1185">Reference proteome</keyword>